<dbReference type="PANTHER" id="PTHR21337">
    <property type="entry name" value="PHOSPHO-2-DEHYDRO-3-DEOXYHEPTONATE ALDOLASE 1, 2"/>
    <property type="match status" value="1"/>
</dbReference>
<feature type="binding site" evidence="7">
    <location>
        <position position="213"/>
    </location>
    <ligand>
        <name>phosphoenolpyruvate</name>
        <dbReference type="ChEBI" id="CHEBI:58702"/>
    </ligand>
</feature>
<dbReference type="Gene3D" id="2.40.50.140">
    <property type="entry name" value="Nucleic acid-binding proteins"/>
    <property type="match status" value="1"/>
</dbReference>
<dbReference type="SUPFAM" id="SSF51569">
    <property type="entry name" value="Aldolase"/>
    <property type="match status" value="1"/>
</dbReference>
<evidence type="ECO:0000256" key="9">
    <source>
        <dbReference type="SAM" id="MobiDB-lite"/>
    </source>
</evidence>
<dbReference type="UniPathway" id="UPA00053">
    <property type="reaction ID" value="UER00084"/>
</dbReference>
<dbReference type="AlphaFoldDB" id="A0A317YB73"/>
<sequence>MGVVLMFGGQVLVVKVPTDTSNPPPNSGHQVGRMAGQFAKPRSEPFEEKDGVKLPSYRGDNVNGDDFTEKSRVPDPQRMIRAYAQSVATLNLLRAFATGGYAAMQRVTQWNLDFMDHHEQGDRVDEALGFMTAAGLTVDHPIMTTTDFWTSHECLLLPYEQALTREDSTSGLFYDCSTHMLWVSDKMNLSELVKLIKIMNPSNKPRRITIITRMGAENMRVKLPHLIRVVRNAGLIVTWITDPMHGNTIKAPCGLKTRPFDSILYVILEYLKSCHFYHHLHLYSECSLRYIMVIKVSDPTGEAWVSVFNEHAEKIIGCSADELDRIRKEISYLDMIKVHDVSHPLLKSLGVKNLPTVIGRTVNEIKKIPLLTASNFEEICGEKTPVYIIGVFGSNKAKGQLEAVLSEIPRPPCHWPSCSFKGCEKHTFCEVHVQSDPAGRLVITGDPEQPNNPWGITPFKKVVVNLPSRINPHQTSAVVTLHGQLFVRAPFGSS</sequence>
<keyword evidence="7" id="KW-0170">Cobalt</keyword>
<keyword evidence="8" id="KW-0150">Chloroplast</keyword>
<evidence type="ECO:0000256" key="2">
    <source>
        <dbReference type="ARBA" id="ARBA00008911"/>
    </source>
</evidence>
<feature type="region of interest" description="Disordered" evidence="9">
    <location>
        <begin position="17"/>
        <end position="72"/>
    </location>
</feature>
<dbReference type="Gene3D" id="3.20.20.70">
    <property type="entry name" value="Aldolase class I"/>
    <property type="match status" value="2"/>
</dbReference>
<comment type="cofactor">
    <cofactor evidence="7">
        <name>Mn(2+)</name>
        <dbReference type="ChEBI" id="CHEBI:29035"/>
    </cofactor>
    <cofactor evidence="7">
        <name>Co(2+)</name>
        <dbReference type="ChEBI" id="CHEBI:48828"/>
    </cofactor>
    <cofactor evidence="7">
        <name>Cd(2+)</name>
        <dbReference type="ChEBI" id="CHEBI:48775"/>
    </cofactor>
    <text evidence="7">Binds 1 divalent cation per subunit. The enzyme is active with manganese, cobalt or cadmium ions.</text>
</comment>
<feature type="domain" description="Replication factor A C-terminal" evidence="10">
    <location>
        <begin position="283"/>
        <end position="329"/>
    </location>
</feature>
<evidence type="ECO:0000256" key="7">
    <source>
        <dbReference type="PIRSR" id="PIRSR602480-1"/>
    </source>
</evidence>
<keyword evidence="8" id="KW-0809">Transit peptide</keyword>
<dbReference type="InterPro" id="IPR013785">
    <property type="entry name" value="Aldolase_TIM"/>
</dbReference>
<dbReference type="GO" id="GO:0009423">
    <property type="term" value="P:chorismate biosynthetic process"/>
    <property type="evidence" value="ECO:0007669"/>
    <property type="project" value="UniProtKB-UniPathway"/>
</dbReference>
<name>A0A317YB73_MAIZE</name>
<keyword evidence="7" id="KW-0464">Manganese</keyword>
<dbReference type="ExpressionAtlas" id="A0A317YB73">
    <property type="expression patterns" value="baseline and differential"/>
</dbReference>
<dbReference type="SUPFAM" id="SSF50249">
    <property type="entry name" value="Nucleic acid-binding proteins"/>
    <property type="match status" value="1"/>
</dbReference>
<comment type="pathway">
    <text evidence="1 8">Metabolic intermediate biosynthesis; chorismate biosynthesis; chorismate from D-erythrose 4-phosphate and phosphoenolpyruvate: step 1/7.</text>
</comment>
<dbReference type="GO" id="GO:0009073">
    <property type="term" value="P:aromatic amino acid family biosynthetic process"/>
    <property type="evidence" value="ECO:0007669"/>
    <property type="project" value="UniProtKB-KW"/>
</dbReference>
<feature type="binding site" evidence="7">
    <location>
        <position position="33"/>
    </location>
    <ligand>
        <name>phosphoenolpyruvate</name>
        <dbReference type="ChEBI" id="CHEBI:58702"/>
    </ligand>
</feature>
<dbReference type="GO" id="GO:0008652">
    <property type="term" value="P:amino acid biosynthetic process"/>
    <property type="evidence" value="ECO:0007669"/>
    <property type="project" value="UniProtKB-KW"/>
</dbReference>
<dbReference type="InterPro" id="IPR002480">
    <property type="entry name" value="DAHP_synth_2"/>
</dbReference>
<dbReference type="EMBL" id="NCVQ01000001">
    <property type="protein sequence ID" value="PWZ55091.1"/>
    <property type="molecule type" value="Genomic_DNA"/>
</dbReference>
<keyword evidence="3 8" id="KW-0028">Amino-acid biosynthesis</keyword>
<dbReference type="Proteomes" id="UP000251960">
    <property type="component" value="Chromosome 1"/>
</dbReference>
<keyword evidence="4 8" id="KW-0808">Transferase</keyword>
<gene>
    <name evidence="11" type="primary">DAHPS2_1</name>
    <name evidence="11" type="ORF">Zm00014a_030388</name>
</gene>
<dbReference type="PANTHER" id="PTHR21337:SF19">
    <property type="entry name" value="PHOSPHO-2-DEHYDRO-3-DEOXYHEPTONATE ALDOLASE 2, CHLOROPLASTIC"/>
    <property type="match status" value="1"/>
</dbReference>
<dbReference type="GO" id="GO:0009507">
    <property type="term" value="C:chloroplast"/>
    <property type="evidence" value="ECO:0007669"/>
    <property type="project" value="UniProtKB-SubCell"/>
</dbReference>
<evidence type="ECO:0000256" key="4">
    <source>
        <dbReference type="ARBA" id="ARBA00022679"/>
    </source>
</evidence>
<protein>
    <recommendedName>
        <fullName evidence="8">Phospho-2-dehydro-3-deoxyheptonate aldolase</fullName>
        <ecNumber evidence="8">2.5.1.54</ecNumber>
    </recommendedName>
</protein>
<dbReference type="InterPro" id="IPR013955">
    <property type="entry name" value="Rep_factor-A_C"/>
</dbReference>
<dbReference type="GO" id="GO:0003849">
    <property type="term" value="F:3-deoxy-7-phosphoheptulonate synthase activity"/>
    <property type="evidence" value="ECO:0007669"/>
    <property type="project" value="UniProtKB-EC"/>
</dbReference>
<keyword evidence="7" id="KW-0104">Cadmium</keyword>
<dbReference type="Pfam" id="PF01474">
    <property type="entry name" value="DAHP_synth_2"/>
    <property type="match status" value="1"/>
</dbReference>
<reference evidence="11" key="1">
    <citation type="journal article" date="2018" name="Nat. Genet.">
        <title>Extensive intraspecific gene order and gene structural variations between Mo17 and other maize genomes.</title>
        <authorList>
            <person name="Sun S."/>
            <person name="Zhou Y."/>
            <person name="Chen J."/>
            <person name="Shi J."/>
            <person name="Zhao H."/>
            <person name="Zhao H."/>
            <person name="Song W."/>
            <person name="Zhang M."/>
            <person name="Cui Y."/>
            <person name="Dong X."/>
            <person name="Liu H."/>
            <person name="Ma X."/>
            <person name="Jiao Y."/>
            <person name="Wang B."/>
            <person name="Wei X."/>
            <person name="Stein J.C."/>
            <person name="Glaubitz J.C."/>
            <person name="Lu F."/>
            <person name="Yu G."/>
            <person name="Liang C."/>
            <person name="Fengler K."/>
            <person name="Li B."/>
            <person name="Rafalski A."/>
            <person name="Schnable P.S."/>
            <person name="Ware D.H."/>
            <person name="Buckler E.S."/>
            <person name="Lai J."/>
        </authorList>
    </citation>
    <scope>NUCLEOTIDE SEQUENCE [LARGE SCALE GENOMIC DNA]</scope>
    <source>
        <tissue evidence="11">Seedling</tissue>
    </source>
</reference>
<accession>A0A317YB73</accession>
<evidence type="ECO:0000256" key="1">
    <source>
        <dbReference type="ARBA" id="ARBA00004688"/>
    </source>
</evidence>
<evidence type="ECO:0000259" key="10">
    <source>
        <dbReference type="Pfam" id="PF08646"/>
    </source>
</evidence>
<comment type="similarity">
    <text evidence="2 8">Belongs to the class-II DAHP synthase family.</text>
</comment>
<keyword evidence="8" id="KW-0934">Plastid</keyword>
<evidence type="ECO:0000256" key="3">
    <source>
        <dbReference type="ARBA" id="ARBA00022605"/>
    </source>
</evidence>
<evidence type="ECO:0000256" key="8">
    <source>
        <dbReference type="RuleBase" id="RU363071"/>
    </source>
</evidence>
<evidence type="ECO:0000313" key="11">
    <source>
        <dbReference type="EMBL" id="PWZ55091.1"/>
    </source>
</evidence>
<organism evidence="11">
    <name type="scientific">Zea mays</name>
    <name type="common">Maize</name>
    <dbReference type="NCBI Taxonomy" id="4577"/>
    <lineage>
        <taxon>Eukaryota</taxon>
        <taxon>Viridiplantae</taxon>
        <taxon>Streptophyta</taxon>
        <taxon>Embryophyta</taxon>
        <taxon>Tracheophyta</taxon>
        <taxon>Spermatophyta</taxon>
        <taxon>Magnoliopsida</taxon>
        <taxon>Liliopsida</taxon>
        <taxon>Poales</taxon>
        <taxon>Poaceae</taxon>
        <taxon>PACMAD clade</taxon>
        <taxon>Panicoideae</taxon>
        <taxon>Andropogonodae</taxon>
        <taxon>Andropogoneae</taxon>
        <taxon>Tripsacinae</taxon>
        <taxon>Zea</taxon>
    </lineage>
</organism>
<keyword evidence="5 8" id="KW-0057">Aromatic amino acid biosynthesis</keyword>
<evidence type="ECO:0000256" key="6">
    <source>
        <dbReference type="ARBA" id="ARBA00047508"/>
    </source>
</evidence>
<feature type="binding site" evidence="7">
    <location>
        <position position="245"/>
    </location>
    <ligand>
        <name>Mn(2+)</name>
        <dbReference type="ChEBI" id="CHEBI:29035"/>
    </ligand>
</feature>
<comment type="caution">
    <text evidence="11">The sequence shown here is derived from an EMBL/GenBank/DDBJ whole genome shotgun (WGS) entry which is preliminary data.</text>
</comment>
<dbReference type="EC" id="2.5.1.54" evidence="8"/>
<dbReference type="Pfam" id="PF08646">
    <property type="entry name" value="Rep_fac-A_C"/>
    <property type="match status" value="1"/>
</dbReference>
<feature type="compositionally biased region" description="Basic and acidic residues" evidence="9">
    <location>
        <begin position="41"/>
        <end position="52"/>
    </location>
</feature>
<comment type="subcellular location">
    <subcellularLocation>
        <location evidence="8">Plastid</location>
        <location evidence="8">Chloroplast</location>
    </subcellularLocation>
</comment>
<proteinExistence type="inferred from homology"/>
<dbReference type="InterPro" id="IPR012340">
    <property type="entry name" value="NA-bd_OB-fold"/>
</dbReference>
<evidence type="ECO:0000256" key="5">
    <source>
        <dbReference type="ARBA" id="ARBA00023141"/>
    </source>
</evidence>
<comment type="catalytic activity">
    <reaction evidence="6 8">
        <text>D-erythrose 4-phosphate + phosphoenolpyruvate + H2O = 7-phospho-2-dehydro-3-deoxy-D-arabino-heptonate + phosphate</text>
        <dbReference type="Rhea" id="RHEA:14717"/>
        <dbReference type="ChEBI" id="CHEBI:15377"/>
        <dbReference type="ChEBI" id="CHEBI:16897"/>
        <dbReference type="ChEBI" id="CHEBI:43474"/>
        <dbReference type="ChEBI" id="CHEBI:58394"/>
        <dbReference type="ChEBI" id="CHEBI:58702"/>
        <dbReference type="EC" id="2.5.1.54"/>
    </reaction>
</comment>